<organism evidence="1 2">
    <name type="scientific">Auriscalpium vulgare</name>
    <dbReference type="NCBI Taxonomy" id="40419"/>
    <lineage>
        <taxon>Eukaryota</taxon>
        <taxon>Fungi</taxon>
        <taxon>Dikarya</taxon>
        <taxon>Basidiomycota</taxon>
        <taxon>Agaricomycotina</taxon>
        <taxon>Agaricomycetes</taxon>
        <taxon>Russulales</taxon>
        <taxon>Auriscalpiaceae</taxon>
        <taxon>Auriscalpium</taxon>
    </lineage>
</organism>
<keyword evidence="2" id="KW-1185">Reference proteome</keyword>
<name>A0ACB8S2N2_9AGAM</name>
<comment type="caution">
    <text evidence="1">The sequence shown here is derived from an EMBL/GenBank/DDBJ whole genome shotgun (WGS) entry which is preliminary data.</text>
</comment>
<accession>A0ACB8S2N2</accession>
<evidence type="ECO:0000313" key="1">
    <source>
        <dbReference type="EMBL" id="KAI0050392.1"/>
    </source>
</evidence>
<gene>
    <name evidence="1" type="ORF">FA95DRAFT_1555710</name>
</gene>
<reference evidence="1" key="2">
    <citation type="journal article" date="2022" name="New Phytol.">
        <title>Evolutionary transition to the ectomycorrhizal habit in the genomes of a hyperdiverse lineage of mushroom-forming fungi.</title>
        <authorList>
            <person name="Looney B."/>
            <person name="Miyauchi S."/>
            <person name="Morin E."/>
            <person name="Drula E."/>
            <person name="Courty P.E."/>
            <person name="Kohler A."/>
            <person name="Kuo A."/>
            <person name="LaButti K."/>
            <person name="Pangilinan J."/>
            <person name="Lipzen A."/>
            <person name="Riley R."/>
            <person name="Andreopoulos W."/>
            <person name="He G."/>
            <person name="Johnson J."/>
            <person name="Nolan M."/>
            <person name="Tritt A."/>
            <person name="Barry K.W."/>
            <person name="Grigoriev I.V."/>
            <person name="Nagy L.G."/>
            <person name="Hibbett D."/>
            <person name="Henrissat B."/>
            <person name="Matheny P.B."/>
            <person name="Labbe J."/>
            <person name="Martin F.M."/>
        </authorList>
    </citation>
    <scope>NUCLEOTIDE SEQUENCE</scope>
    <source>
        <strain evidence="1">FP105234-sp</strain>
    </source>
</reference>
<sequence>MSPQLSLQSNKCGPKIRGRQPLDDITNSIDLRSDLRDELSSSTRPTSVSFAHTADSALRSNKSRTTKENHPRASGETNDARFQHGWPAASRERSPRRAFGASNLANMRDLHLSDDSDGASSVHDAGARMLKRPVHLSSGMTSRPSLRNLLSKAPPNVPATVVDDNIQTPAAGGSAVTAKGTNTTSRTLFSSAELPPKTHKTASGQVVILPSHAALIDFREGERRKGRKGDEVLTVSPDGQNIQVFKAPHLSTPCCIAEPTSAYILNTLPTAYYRLYEQAARVVEHAKKKIPKLVMHQPSSTCTLLANGPQADVELVLNTAAPKASSDAHDALKIRLSRKQRTLEITSTSESSRDWSRKVMFCSARGALDAKDSGALSRREKEGMAIMLDFLRVVDAAEATFDAFLTPAMADPSSTQPTPASQALSHPAQKQNLAPLPVIPVSASPALLDAAIASTEELARQHRTPSTTSSNAFSDVDIAQRPKLSPRSIRNTSGTLRRASSTVVDRDAGQSRPQSAVPVSPTAGRNTRFIDGVGWCVRDAHGRYKIMFFDGVVLDVDVEEEQVEFVRKDGEVVRLNVRDCHSRRTVGERMKVFEEFVSLFDG</sequence>
<evidence type="ECO:0000313" key="2">
    <source>
        <dbReference type="Proteomes" id="UP000814033"/>
    </source>
</evidence>
<dbReference type="Proteomes" id="UP000814033">
    <property type="component" value="Unassembled WGS sequence"/>
</dbReference>
<proteinExistence type="predicted"/>
<reference evidence="1" key="1">
    <citation type="submission" date="2021-02" db="EMBL/GenBank/DDBJ databases">
        <authorList>
            <consortium name="DOE Joint Genome Institute"/>
            <person name="Ahrendt S."/>
            <person name="Looney B.P."/>
            <person name="Miyauchi S."/>
            <person name="Morin E."/>
            <person name="Drula E."/>
            <person name="Courty P.E."/>
            <person name="Chicoki N."/>
            <person name="Fauchery L."/>
            <person name="Kohler A."/>
            <person name="Kuo A."/>
            <person name="Labutti K."/>
            <person name="Pangilinan J."/>
            <person name="Lipzen A."/>
            <person name="Riley R."/>
            <person name="Andreopoulos W."/>
            <person name="He G."/>
            <person name="Johnson J."/>
            <person name="Barry K.W."/>
            <person name="Grigoriev I.V."/>
            <person name="Nagy L."/>
            <person name="Hibbett D."/>
            <person name="Henrissat B."/>
            <person name="Matheny P.B."/>
            <person name="Labbe J."/>
            <person name="Martin F."/>
        </authorList>
    </citation>
    <scope>NUCLEOTIDE SEQUENCE</scope>
    <source>
        <strain evidence="1">FP105234-sp</strain>
    </source>
</reference>
<dbReference type="EMBL" id="MU275862">
    <property type="protein sequence ID" value="KAI0050392.1"/>
    <property type="molecule type" value="Genomic_DNA"/>
</dbReference>
<protein>
    <submittedName>
        <fullName evidence="1">Uncharacterized protein</fullName>
    </submittedName>
</protein>